<evidence type="ECO:0000313" key="1">
    <source>
        <dbReference type="Proteomes" id="UP000887576"/>
    </source>
</evidence>
<accession>A0AC34Q481</accession>
<organism evidence="1 2">
    <name type="scientific">Panagrolaimus sp. JU765</name>
    <dbReference type="NCBI Taxonomy" id="591449"/>
    <lineage>
        <taxon>Eukaryota</taxon>
        <taxon>Metazoa</taxon>
        <taxon>Ecdysozoa</taxon>
        <taxon>Nematoda</taxon>
        <taxon>Chromadorea</taxon>
        <taxon>Rhabditida</taxon>
        <taxon>Tylenchina</taxon>
        <taxon>Panagrolaimomorpha</taxon>
        <taxon>Panagrolaimoidea</taxon>
        <taxon>Panagrolaimidae</taxon>
        <taxon>Panagrolaimus</taxon>
    </lineage>
</organism>
<sequence>MCLNEGCEVQRLRYDGNRRIRFFVLNDSKLKGKCQTVLEKVKRPILSFSYGLPLFQFTRIDQVLQQRFYSISFPVQKKRLWNCSKSSANLGKKPTTLLLTAMKDHSFDDFFHSFNKCVDGFKIDGAKHAIVCAKTNRVMMENIVFNLVGIFAFVHDIRKEEITQISRFVEFNHFELVVEYDIQQHFPLVFTPNVKTVGFYDEYDHTENNYDDFDIDTVLQHLPNVEKIKFYYFEMPKLLLKINHDFGPKLTKIFFNFLLKAQNYDLLAQVMRKQSSNACFYLYSEPSELADHMKNLLLYFEPVAEPVSNRVSLTLKKYPDKYYFVLRDLPDFHLNILRNRTELSI</sequence>
<proteinExistence type="predicted"/>
<dbReference type="Proteomes" id="UP000887576">
    <property type="component" value="Unplaced"/>
</dbReference>
<name>A0AC34Q481_9BILA</name>
<reference evidence="2" key="1">
    <citation type="submission" date="2022-11" db="UniProtKB">
        <authorList>
            <consortium name="WormBaseParasite"/>
        </authorList>
    </citation>
    <scope>IDENTIFICATION</scope>
</reference>
<dbReference type="WBParaSite" id="JU765_v2.g12508.t1">
    <property type="protein sequence ID" value="JU765_v2.g12508.t1"/>
    <property type="gene ID" value="JU765_v2.g12508"/>
</dbReference>
<protein>
    <submittedName>
        <fullName evidence="2">DUF38 domain-containing protein</fullName>
    </submittedName>
</protein>
<evidence type="ECO:0000313" key="2">
    <source>
        <dbReference type="WBParaSite" id="JU765_v2.g12508.t1"/>
    </source>
</evidence>